<evidence type="ECO:0000259" key="7">
    <source>
        <dbReference type="PROSITE" id="PS51898"/>
    </source>
</evidence>
<dbReference type="PROSITE" id="PS51898">
    <property type="entry name" value="TYR_RECOMBINASE"/>
    <property type="match status" value="1"/>
</dbReference>
<dbReference type="Gene3D" id="1.10.150.130">
    <property type="match status" value="1"/>
</dbReference>
<feature type="domain" description="Core-binding (CB)" evidence="8">
    <location>
        <begin position="110"/>
        <end position="192"/>
    </location>
</feature>
<accession>S9S2P9</accession>
<comment type="caution">
    <text evidence="9">The sequence shown here is derived from an EMBL/GenBank/DDBJ whole genome shotgun (WGS) entry which is preliminary data.</text>
</comment>
<feature type="domain" description="Tyr recombinase" evidence="7">
    <location>
        <begin position="213"/>
        <end position="404"/>
    </location>
</feature>
<feature type="region of interest" description="Disordered" evidence="6">
    <location>
        <begin position="418"/>
        <end position="446"/>
    </location>
</feature>
<dbReference type="PATRIC" id="fig|1316936.3.peg.3410"/>
<evidence type="ECO:0000256" key="6">
    <source>
        <dbReference type="SAM" id="MobiDB-lite"/>
    </source>
</evidence>
<keyword evidence="2" id="KW-0229">DNA integration</keyword>
<dbReference type="EMBL" id="AQPH01000131">
    <property type="protein sequence ID" value="EPY00212.1"/>
    <property type="molecule type" value="Genomic_DNA"/>
</dbReference>
<dbReference type="InterPro" id="IPR038488">
    <property type="entry name" value="Integrase_DNA-bd_sf"/>
</dbReference>
<dbReference type="InterPro" id="IPR044068">
    <property type="entry name" value="CB"/>
</dbReference>
<comment type="similarity">
    <text evidence="1">Belongs to the 'phage' integrase family.</text>
</comment>
<proteinExistence type="inferred from homology"/>
<dbReference type="PANTHER" id="PTHR30629:SF2">
    <property type="entry name" value="PROPHAGE INTEGRASE INTS-RELATED"/>
    <property type="match status" value="1"/>
</dbReference>
<dbReference type="InterPro" id="IPR050808">
    <property type="entry name" value="Phage_Integrase"/>
</dbReference>
<dbReference type="InterPro" id="IPR025166">
    <property type="entry name" value="Integrase_DNA_bind_dom"/>
</dbReference>
<protein>
    <submittedName>
        <fullName evidence="9">Site-specific recombinase XerD</fullName>
    </submittedName>
</protein>
<keyword evidence="3 5" id="KW-0238">DNA-binding</keyword>
<name>S9S2P9_MAGFU</name>
<dbReference type="GO" id="GO:0003677">
    <property type="term" value="F:DNA binding"/>
    <property type="evidence" value="ECO:0007669"/>
    <property type="project" value="UniProtKB-UniRule"/>
</dbReference>
<evidence type="ECO:0000256" key="1">
    <source>
        <dbReference type="ARBA" id="ARBA00008857"/>
    </source>
</evidence>
<dbReference type="InterPro" id="IPR002104">
    <property type="entry name" value="Integrase_catalytic"/>
</dbReference>
<evidence type="ECO:0000313" key="10">
    <source>
        <dbReference type="Proteomes" id="UP000015350"/>
    </source>
</evidence>
<sequence>MPKLKLTALAVSRLSPPESGQVDYFDTAMPSFGVRVSLAGTRSYFVMTRLNGKLVRLTIGRAKTKDDDPGFSLKDAREKAGEWVELAERGIDPRQVRATETEAKAEKAANTFKTVGERFMRQHVEPRLALSTHREYRRALFGSDTAAWADKPVDSITRADVRAVLDAMVERGSAGGANNLLAHLSKFFNWCAEQDLLEIPPTDRLKPPGQKNVGERTLTEPEIAEVWQAFGTEGGAFCDLFKLLLLTGQRRGEVGGMRWSELVGLDGDRPAWEIPSDRTKNGRPHTVPLAPLAAAIAKGRPEIGDAGFLFTNTGKTPVSGFSKTKERVDGRIARRREKAGLPPMPEWTLHDLRRTMVTMMNERLGIAPHVVEACVNHVSGSAKAGVAGVYNKAMYLEDRRRAFESWAGYVEKIVKEGVPEGETGSSAAPATATNPQAGRRTNPRST</sequence>
<dbReference type="PROSITE" id="PS51900">
    <property type="entry name" value="CB"/>
    <property type="match status" value="1"/>
</dbReference>
<dbReference type="eggNOG" id="COG0582">
    <property type="taxonomic scope" value="Bacteria"/>
</dbReference>
<evidence type="ECO:0000256" key="3">
    <source>
        <dbReference type="ARBA" id="ARBA00023125"/>
    </source>
</evidence>
<evidence type="ECO:0000313" key="9">
    <source>
        <dbReference type="EMBL" id="EPY00212.1"/>
    </source>
</evidence>
<evidence type="ECO:0000259" key="8">
    <source>
        <dbReference type="PROSITE" id="PS51900"/>
    </source>
</evidence>
<evidence type="ECO:0000256" key="4">
    <source>
        <dbReference type="ARBA" id="ARBA00023172"/>
    </source>
</evidence>
<dbReference type="AlphaFoldDB" id="S9S2P9"/>
<evidence type="ECO:0000256" key="2">
    <source>
        <dbReference type="ARBA" id="ARBA00022908"/>
    </source>
</evidence>
<organism evidence="9 10">
    <name type="scientific">Magnetospirillum fulvum MGU-K5</name>
    <dbReference type="NCBI Taxonomy" id="1316936"/>
    <lineage>
        <taxon>Bacteria</taxon>
        <taxon>Pseudomonadati</taxon>
        <taxon>Pseudomonadota</taxon>
        <taxon>Alphaproteobacteria</taxon>
        <taxon>Rhodospirillales</taxon>
        <taxon>Rhodospirillaceae</taxon>
        <taxon>Magnetospirillum</taxon>
    </lineage>
</organism>
<dbReference type="OrthoDB" id="7298605at2"/>
<dbReference type="Gene3D" id="3.30.160.390">
    <property type="entry name" value="Integrase, DNA-binding domain"/>
    <property type="match status" value="1"/>
</dbReference>
<evidence type="ECO:0000256" key="5">
    <source>
        <dbReference type="PROSITE-ProRule" id="PRU01248"/>
    </source>
</evidence>
<dbReference type="Gene3D" id="1.10.443.10">
    <property type="entry name" value="Intergrase catalytic core"/>
    <property type="match status" value="1"/>
</dbReference>
<dbReference type="Pfam" id="PF00589">
    <property type="entry name" value="Phage_integrase"/>
    <property type="match status" value="1"/>
</dbReference>
<dbReference type="SUPFAM" id="SSF56349">
    <property type="entry name" value="DNA breaking-rejoining enzymes"/>
    <property type="match status" value="1"/>
</dbReference>
<gene>
    <name evidence="9" type="ORF">K678_17231</name>
</gene>
<dbReference type="PANTHER" id="PTHR30629">
    <property type="entry name" value="PROPHAGE INTEGRASE"/>
    <property type="match status" value="1"/>
</dbReference>
<dbReference type="GO" id="GO:0006310">
    <property type="term" value="P:DNA recombination"/>
    <property type="evidence" value="ECO:0007669"/>
    <property type="project" value="UniProtKB-KW"/>
</dbReference>
<dbReference type="InterPro" id="IPR011010">
    <property type="entry name" value="DNA_brk_join_enz"/>
</dbReference>
<dbReference type="RefSeq" id="WP_021133719.1">
    <property type="nucleotide sequence ID" value="NZ_AQPH01000131.1"/>
</dbReference>
<keyword evidence="4" id="KW-0233">DNA recombination</keyword>
<dbReference type="InterPro" id="IPR013762">
    <property type="entry name" value="Integrase-like_cat_sf"/>
</dbReference>
<feature type="compositionally biased region" description="Polar residues" evidence="6">
    <location>
        <begin position="423"/>
        <end position="436"/>
    </location>
</feature>
<dbReference type="Pfam" id="PF13356">
    <property type="entry name" value="Arm-DNA-bind_3"/>
    <property type="match status" value="1"/>
</dbReference>
<dbReference type="InterPro" id="IPR010998">
    <property type="entry name" value="Integrase_recombinase_N"/>
</dbReference>
<dbReference type="CDD" id="cd00801">
    <property type="entry name" value="INT_P4_C"/>
    <property type="match status" value="1"/>
</dbReference>
<dbReference type="GO" id="GO:0015074">
    <property type="term" value="P:DNA integration"/>
    <property type="evidence" value="ECO:0007669"/>
    <property type="project" value="UniProtKB-KW"/>
</dbReference>
<reference evidence="9 10" key="1">
    <citation type="submission" date="2013-04" db="EMBL/GenBank/DDBJ databases">
        <authorList>
            <person name="Kuznetsov B."/>
            <person name="Ivanovsky R."/>
        </authorList>
    </citation>
    <scope>NUCLEOTIDE SEQUENCE [LARGE SCALE GENOMIC DNA]</scope>
    <source>
        <strain evidence="9 10">MGU-K5</strain>
    </source>
</reference>
<dbReference type="Proteomes" id="UP000015350">
    <property type="component" value="Unassembled WGS sequence"/>
</dbReference>